<sequence length="168" mass="18343">MAMSESKQLSLFFFFFSLFVAFSLAANVTYDSRSLIIDGQRKLLLSASIHYPRSVPANRALAQVTVFFFSGDGGQVAGLRGGDDGTATEQRRRRSCRDGRRVIVCVRIVWFFFRSRRQSAAVASPTMPDGRRRTMAASGDGCDGDPGSNRTPGDGCETRRAAAETDLG</sequence>
<evidence type="ECO:0000313" key="2">
    <source>
        <dbReference type="Proteomes" id="UP001234297"/>
    </source>
</evidence>
<name>A0ACC2M7T3_PERAE</name>
<keyword evidence="2" id="KW-1185">Reference proteome</keyword>
<gene>
    <name evidence="1" type="ORF">MRB53_018556</name>
</gene>
<comment type="caution">
    <text evidence="1">The sequence shown here is derived from an EMBL/GenBank/DDBJ whole genome shotgun (WGS) entry which is preliminary data.</text>
</comment>
<proteinExistence type="predicted"/>
<dbReference type="EMBL" id="CM056813">
    <property type="protein sequence ID" value="KAJ8641862.1"/>
    <property type="molecule type" value="Genomic_DNA"/>
</dbReference>
<dbReference type="Proteomes" id="UP001234297">
    <property type="component" value="Chromosome 5"/>
</dbReference>
<accession>A0ACC2M7T3</accession>
<protein>
    <submittedName>
        <fullName evidence="1">Uncharacterized protein</fullName>
    </submittedName>
</protein>
<evidence type="ECO:0000313" key="1">
    <source>
        <dbReference type="EMBL" id="KAJ8641862.1"/>
    </source>
</evidence>
<organism evidence="1 2">
    <name type="scientific">Persea americana</name>
    <name type="common">Avocado</name>
    <dbReference type="NCBI Taxonomy" id="3435"/>
    <lineage>
        <taxon>Eukaryota</taxon>
        <taxon>Viridiplantae</taxon>
        <taxon>Streptophyta</taxon>
        <taxon>Embryophyta</taxon>
        <taxon>Tracheophyta</taxon>
        <taxon>Spermatophyta</taxon>
        <taxon>Magnoliopsida</taxon>
        <taxon>Magnoliidae</taxon>
        <taxon>Laurales</taxon>
        <taxon>Lauraceae</taxon>
        <taxon>Persea</taxon>
    </lineage>
</organism>
<reference evidence="1 2" key="1">
    <citation type="journal article" date="2022" name="Hortic Res">
        <title>A haplotype resolved chromosomal level avocado genome allows analysis of novel avocado genes.</title>
        <authorList>
            <person name="Nath O."/>
            <person name="Fletcher S.J."/>
            <person name="Hayward A."/>
            <person name="Shaw L.M."/>
            <person name="Masouleh A.K."/>
            <person name="Furtado A."/>
            <person name="Henry R.J."/>
            <person name="Mitter N."/>
        </authorList>
    </citation>
    <scope>NUCLEOTIDE SEQUENCE [LARGE SCALE GENOMIC DNA]</scope>
    <source>
        <strain evidence="2">cv. Hass</strain>
    </source>
</reference>